<sequence length="18" mass="2232">MAWYFLYTIVKVLLFPNI</sequence>
<accession>A0A2P2NJT5</accession>
<evidence type="ECO:0000313" key="1">
    <source>
        <dbReference type="EMBL" id="MBX42660.1"/>
    </source>
</evidence>
<proteinExistence type="predicted"/>
<dbReference type="EMBL" id="GGEC01062176">
    <property type="protein sequence ID" value="MBX42660.1"/>
    <property type="molecule type" value="Transcribed_RNA"/>
</dbReference>
<reference evidence="1" key="1">
    <citation type="submission" date="2018-02" db="EMBL/GenBank/DDBJ databases">
        <title>Rhizophora mucronata_Transcriptome.</title>
        <authorList>
            <person name="Meera S.P."/>
            <person name="Sreeshan A."/>
            <person name="Augustine A."/>
        </authorList>
    </citation>
    <scope>NUCLEOTIDE SEQUENCE</scope>
    <source>
        <tissue evidence="1">Leaf</tissue>
    </source>
</reference>
<name>A0A2P2NJT5_RHIMU</name>
<dbReference type="AlphaFoldDB" id="A0A2P2NJT5"/>
<protein>
    <submittedName>
        <fullName evidence="1">Uncharacterized protein</fullName>
    </submittedName>
</protein>
<organism evidence="1">
    <name type="scientific">Rhizophora mucronata</name>
    <name type="common">Asiatic mangrove</name>
    <dbReference type="NCBI Taxonomy" id="61149"/>
    <lineage>
        <taxon>Eukaryota</taxon>
        <taxon>Viridiplantae</taxon>
        <taxon>Streptophyta</taxon>
        <taxon>Embryophyta</taxon>
        <taxon>Tracheophyta</taxon>
        <taxon>Spermatophyta</taxon>
        <taxon>Magnoliopsida</taxon>
        <taxon>eudicotyledons</taxon>
        <taxon>Gunneridae</taxon>
        <taxon>Pentapetalae</taxon>
        <taxon>rosids</taxon>
        <taxon>fabids</taxon>
        <taxon>Malpighiales</taxon>
        <taxon>Rhizophoraceae</taxon>
        <taxon>Rhizophora</taxon>
    </lineage>
</organism>